<protein>
    <submittedName>
        <fullName evidence="1">Uncharacterized protein</fullName>
    </submittedName>
</protein>
<dbReference type="Proteomes" id="UP000805193">
    <property type="component" value="Unassembled WGS sequence"/>
</dbReference>
<organism evidence="1 2">
    <name type="scientific">Ixodes persulcatus</name>
    <name type="common">Taiga tick</name>
    <dbReference type="NCBI Taxonomy" id="34615"/>
    <lineage>
        <taxon>Eukaryota</taxon>
        <taxon>Metazoa</taxon>
        <taxon>Ecdysozoa</taxon>
        <taxon>Arthropoda</taxon>
        <taxon>Chelicerata</taxon>
        <taxon>Arachnida</taxon>
        <taxon>Acari</taxon>
        <taxon>Parasitiformes</taxon>
        <taxon>Ixodida</taxon>
        <taxon>Ixodoidea</taxon>
        <taxon>Ixodidae</taxon>
        <taxon>Ixodinae</taxon>
        <taxon>Ixodes</taxon>
    </lineage>
</organism>
<accession>A0AC60P4B6</accession>
<evidence type="ECO:0000313" key="1">
    <source>
        <dbReference type="EMBL" id="KAG0414132.1"/>
    </source>
</evidence>
<reference evidence="1 2" key="1">
    <citation type="journal article" date="2020" name="Cell">
        <title>Large-Scale Comparative Analyses of Tick Genomes Elucidate Their Genetic Diversity and Vector Capacities.</title>
        <authorList>
            <consortium name="Tick Genome and Microbiome Consortium (TIGMIC)"/>
            <person name="Jia N."/>
            <person name="Wang J."/>
            <person name="Shi W."/>
            <person name="Du L."/>
            <person name="Sun Y."/>
            <person name="Zhan W."/>
            <person name="Jiang J.F."/>
            <person name="Wang Q."/>
            <person name="Zhang B."/>
            <person name="Ji P."/>
            <person name="Bell-Sakyi L."/>
            <person name="Cui X.M."/>
            <person name="Yuan T.T."/>
            <person name="Jiang B.G."/>
            <person name="Yang W.F."/>
            <person name="Lam T.T."/>
            <person name="Chang Q.C."/>
            <person name="Ding S.J."/>
            <person name="Wang X.J."/>
            <person name="Zhu J.G."/>
            <person name="Ruan X.D."/>
            <person name="Zhao L."/>
            <person name="Wei J.T."/>
            <person name="Ye R.Z."/>
            <person name="Que T.C."/>
            <person name="Du C.H."/>
            <person name="Zhou Y.H."/>
            <person name="Cheng J.X."/>
            <person name="Dai P.F."/>
            <person name="Guo W.B."/>
            <person name="Han X.H."/>
            <person name="Huang E.J."/>
            <person name="Li L.F."/>
            <person name="Wei W."/>
            <person name="Gao Y.C."/>
            <person name="Liu J.Z."/>
            <person name="Shao H.Z."/>
            <person name="Wang X."/>
            <person name="Wang C.C."/>
            <person name="Yang T.C."/>
            <person name="Huo Q.B."/>
            <person name="Li W."/>
            <person name="Chen H.Y."/>
            <person name="Chen S.E."/>
            <person name="Zhou L.G."/>
            <person name="Ni X.B."/>
            <person name="Tian J.H."/>
            <person name="Sheng Y."/>
            <person name="Liu T."/>
            <person name="Pan Y.S."/>
            <person name="Xia L.Y."/>
            <person name="Li J."/>
            <person name="Zhao F."/>
            <person name="Cao W.C."/>
        </authorList>
    </citation>
    <scope>NUCLEOTIDE SEQUENCE [LARGE SCALE GENOMIC DNA]</scope>
    <source>
        <strain evidence="1">Iper-2018</strain>
    </source>
</reference>
<comment type="caution">
    <text evidence="1">The sequence shown here is derived from an EMBL/GenBank/DDBJ whole genome shotgun (WGS) entry which is preliminary data.</text>
</comment>
<evidence type="ECO:0000313" key="2">
    <source>
        <dbReference type="Proteomes" id="UP000805193"/>
    </source>
</evidence>
<keyword evidence="2" id="KW-1185">Reference proteome</keyword>
<feature type="non-terminal residue" evidence="1">
    <location>
        <position position="113"/>
    </location>
</feature>
<sequence>PVEACKEVPEHGPCRSEEVRYYYNSSVKSCQPFNYGGCRGNGNTFDSKKDCDNFCAGPTGNICNLVPDAGTCRKKKKRFYFNATARGCLRFVYSGCGGNDNKFLSMSQCQERC</sequence>
<name>A0AC60P4B6_IXOPE</name>
<proteinExistence type="predicted"/>
<dbReference type="EMBL" id="JABSTQ010011200">
    <property type="protein sequence ID" value="KAG0414132.1"/>
    <property type="molecule type" value="Genomic_DNA"/>
</dbReference>
<gene>
    <name evidence="1" type="ORF">HPB47_008715</name>
</gene>
<feature type="non-terminal residue" evidence="1">
    <location>
        <position position="1"/>
    </location>
</feature>